<sequence>MATQAMRAPMSAEHRFFLLGAIAMAAVNVAGFSLQFAMGRSTFAAPPLLHVHTFAFFGWTFFYVLQTALATTGAVALHRRLGWIGAGWAAAIVLLGIVMTVGMVRRGASPFFFEPVYFLFMNSLSVLCFGALATAAILLRRRTDWHRRLFFCGMTVLMGPAFGRLLPMPLLIPWAGWAVFAAIMIFPVIGVGRERARGRVHPAWWWGTGAIVATQVAMAPIAFSPLGLAVYGWVTAGTPGAAVSPVDFPPFPPGV</sequence>
<feature type="transmembrane region" description="Helical" evidence="1">
    <location>
        <begin position="116"/>
        <end position="137"/>
    </location>
</feature>
<organism evidence="2 3">
    <name type="scientific">Sphingomonas sanxanigenens DSM 19645 = NX02</name>
    <dbReference type="NCBI Taxonomy" id="1123269"/>
    <lineage>
        <taxon>Bacteria</taxon>
        <taxon>Pseudomonadati</taxon>
        <taxon>Pseudomonadota</taxon>
        <taxon>Alphaproteobacteria</taxon>
        <taxon>Sphingomonadales</taxon>
        <taxon>Sphingomonadaceae</taxon>
        <taxon>Sphingomonas</taxon>
    </lineage>
</organism>
<dbReference type="eggNOG" id="ENOG50331DT">
    <property type="taxonomic scope" value="Bacteria"/>
</dbReference>
<feature type="transmembrane region" description="Helical" evidence="1">
    <location>
        <begin position="149"/>
        <end position="166"/>
    </location>
</feature>
<evidence type="ECO:0000313" key="3">
    <source>
        <dbReference type="Proteomes" id="UP000018851"/>
    </source>
</evidence>
<dbReference type="Proteomes" id="UP000018851">
    <property type="component" value="Chromosome"/>
</dbReference>
<accession>W0A665</accession>
<protein>
    <submittedName>
        <fullName evidence="2">Uncharacterized protein</fullName>
    </submittedName>
</protein>
<name>W0A665_9SPHN</name>
<dbReference type="PATRIC" id="fig|1123269.5.peg.758"/>
<dbReference type="EMBL" id="CP006644">
    <property type="protein sequence ID" value="AHE52526.1"/>
    <property type="molecule type" value="Genomic_DNA"/>
</dbReference>
<dbReference type="STRING" id="1123269.NX02_03865"/>
<feature type="transmembrane region" description="Helical" evidence="1">
    <location>
        <begin position="172"/>
        <end position="191"/>
    </location>
</feature>
<feature type="transmembrane region" description="Helical" evidence="1">
    <location>
        <begin position="54"/>
        <end position="77"/>
    </location>
</feature>
<keyword evidence="1" id="KW-0812">Transmembrane</keyword>
<dbReference type="RefSeq" id="WP_025290830.1">
    <property type="nucleotide sequence ID" value="NZ_CP006644.1"/>
</dbReference>
<proteinExistence type="predicted"/>
<reference evidence="2 3" key="1">
    <citation type="submission" date="2013-07" db="EMBL/GenBank/DDBJ databases">
        <title>Completed genome of Sphingomonas sanxanigenens NX02.</title>
        <authorList>
            <person name="Ma T."/>
            <person name="Huang H."/>
            <person name="Wu M."/>
            <person name="Li X."/>
            <person name="Li G."/>
        </authorList>
    </citation>
    <scope>NUCLEOTIDE SEQUENCE [LARGE SCALE GENOMIC DNA]</scope>
    <source>
        <strain evidence="2 3">NX02</strain>
    </source>
</reference>
<evidence type="ECO:0000256" key="1">
    <source>
        <dbReference type="SAM" id="Phobius"/>
    </source>
</evidence>
<gene>
    <name evidence="2" type="ORF">NX02_03865</name>
</gene>
<evidence type="ECO:0000313" key="2">
    <source>
        <dbReference type="EMBL" id="AHE52526.1"/>
    </source>
</evidence>
<feature type="transmembrane region" description="Helical" evidence="1">
    <location>
        <begin position="203"/>
        <end position="223"/>
    </location>
</feature>
<keyword evidence="1" id="KW-1133">Transmembrane helix</keyword>
<keyword evidence="3" id="KW-1185">Reference proteome</keyword>
<dbReference type="KEGG" id="ssan:NX02_03865"/>
<dbReference type="HOGENOM" id="CLU_075807_0_0_5"/>
<dbReference type="AlphaFoldDB" id="W0A665"/>
<feature type="transmembrane region" description="Helical" evidence="1">
    <location>
        <begin position="84"/>
        <end position="104"/>
    </location>
</feature>
<keyword evidence="1" id="KW-0472">Membrane</keyword>